<dbReference type="InterPro" id="IPR017911">
    <property type="entry name" value="MacB-like_ATP-bd"/>
</dbReference>
<keyword evidence="1" id="KW-0813">Transport</keyword>
<dbReference type="SMART" id="SM00382">
    <property type="entry name" value="AAA"/>
    <property type="match status" value="1"/>
</dbReference>
<dbReference type="InterPro" id="IPR003593">
    <property type="entry name" value="AAA+_ATPase"/>
</dbReference>
<dbReference type="InterPro" id="IPR003439">
    <property type="entry name" value="ABC_transporter-like_ATP-bd"/>
</dbReference>
<dbReference type="PROSITE" id="PS50893">
    <property type="entry name" value="ABC_TRANSPORTER_2"/>
    <property type="match status" value="1"/>
</dbReference>
<dbReference type="SUPFAM" id="SSF52540">
    <property type="entry name" value="P-loop containing nucleoside triphosphate hydrolases"/>
    <property type="match status" value="1"/>
</dbReference>
<dbReference type="CDD" id="cd03255">
    <property type="entry name" value="ABC_MJ0796_LolCDE_FtsE"/>
    <property type="match status" value="1"/>
</dbReference>
<evidence type="ECO:0000313" key="5">
    <source>
        <dbReference type="EMBL" id="MBB6097129.1"/>
    </source>
</evidence>
<dbReference type="EMBL" id="JACHHG010000002">
    <property type="protein sequence ID" value="MBB6097129.1"/>
    <property type="molecule type" value="Genomic_DNA"/>
</dbReference>
<proteinExistence type="predicted"/>
<reference evidence="5 6" key="1">
    <citation type="submission" date="2020-08" db="EMBL/GenBank/DDBJ databases">
        <title>Genomic Encyclopedia of Type Strains, Phase IV (KMG-IV): sequencing the most valuable type-strain genomes for metagenomic binning, comparative biology and taxonomic classification.</title>
        <authorList>
            <person name="Goeker M."/>
        </authorList>
    </citation>
    <scope>NUCLEOTIDE SEQUENCE [LARGE SCALE GENOMIC DNA]</scope>
    <source>
        <strain evidence="5 6">DSM 21458</strain>
    </source>
</reference>
<evidence type="ECO:0000313" key="6">
    <source>
        <dbReference type="Proteomes" id="UP000569951"/>
    </source>
</evidence>
<dbReference type="GO" id="GO:0005886">
    <property type="term" value="C:plasma membrane"/>
    <property type="evidence" value="ECO:0007669"/>
    <property type="project" value="TreeGrafter"/>
</dbReference>
<dbReference type="Pfam" id="PF00005">
    <property type="entry name" value="ABC_tran"/>
    <property type="match status" value="1"/>
</dbReference>
<dbReference type="GO" id="GO:0098796">
    <property type="term" value="C:membrane protein complex"/>
    <property type="evidence" value="ECO:0007669"/>
    <property type="project" value="UniProtKB-ARBA"/>
</dbReference>
<evidence type="ECO:0000256" key="2">
    <source>
        <dbReference type="ARBA" id="ARBA00022741"/>
    </source>
</evidence>
<dbReference type="Gene3D" id="3.40.50.300">
    <property type="entry name" value="P-loop containing nucleotide triphosphate hydrolases"/>
    <property type="match status" value="1"/>
</dbReference>
<dbReference type="GO" id="GO:0005524">
    <property type="term" value="F:ATP binding"/>
    <property type="evidence" value="ECO:0007669"/>
    <property type="project" value="UniProtKB-KW"/>
</dbReference>
<protein>
    <submittedName>
        <fullName evidence="5">Putative ABC transport system ATP-binding protein</fullName>
    </submittedName>
</protein>
<evidence type="ECO:0000259" key="4">
    <source>
        <dbReference type="PROSITE" id="PS50893"/>
    </source>
</evidence>
<name>A0A841HY29_9DEIO</name>
<evidence type="ECO:0000256" key="3">
    <source>
        <dbReference type="ARBA" id="ARBA00022840"/>
    </source>
</evidence>
<dbReference type="Proteomes" id="UP000569951">
    <property type="component" value="Unassembled WGS sequence"/>
</dbReference>
<dbReference type="GO" id="GO:0022857">
    <property type="term" value="F:transmembrane transporter activity"/>
    <property type="evidence" value="ECO:0007669"/>
    <property type="project" value="TreeGrafter"/>
</dbReference>
<sequence length="242" mass="25718">MPAVLAAHGLRKTYPLGDQSVVALGGVDLTVQAGEFVSVMGPSGSGKSTLLHLLGLLDAPDAGSVQLGGEDTSGMSDDRLTALRRDRIGFIFQSFELIPTLTAQENILLTADLGGRGAAARARLPELARQLGLEGRLSNRPTELSGGQRQRVAIARAIIGDPLVLLADEPTGNLDSRTGREVLEIFRRGVDRSGWTVVMVTHDPAAALSADRIVFLRDGLRAGEVRSSDPQARRHIEQFVGV</sequence>
<dbReference type="InterPro" id="IPR017871">
    <property type="entry name" value="ABC_transporter-like_CS"/>
</dbReference>
<dbReference type="PANTHER" id="PTHR24220">
    <property type="entry name" value="IMPORT ATP-BINDING PROTEIN"/>
    <property type="match status" value="1"/>
</dbReference>
<dbReference type="PROSITE" id="PS00211">
    <property type="entry name" value="ABC_TRANSPORTER_1"/>
    <property type="match status" value="1"/>
</dbReference>
<accession>A0A841HY29</accession>
<comment type="caution">
    <text evidence="5">The sequence shown here is derived from an EMBL/GenBank/DDBJ whole genome shotgun (WGS) entry which is preliminary data.</text>
</comment>
<dbReference type="InterPro" id="IPR015854">
    <property type="entry name" value="ABC_transpr_LolD-like"/>
</dbReference>
<organism evidence="5 6">
    <name type="scientific">Deinobacterium chartae</name>
    <dbReference type="NCBI Taxonomy" id="521158"/>
    <lineage>
        <taxon>Bacteria</taxon>
        <taxon>Thermotogati</taxon>
        <taxon>Deinococcota</taxon>
        <taxon>Deinococci</taxon>
        <taxon>Deinococcales</taxon>
        <taxon>Deinococcaceae</taxon>
        <taxon>Deinobacterium</taxon>
    </lineage>
</organism>
<dbReference type="FunFam" id="3.40.50.300:FF:000032">
    <property type="entry name" value="Export ABC transporter ATP-binding protein"/>
    <property type="match status" value="1"/>
</dbReference>
<dbReference type="PANTHER" id="PTHR24220:SF685">
    <property type="entry name" value="ABC TRANSPORTER RELATED"/>
    <property type="match status" value="1"/>
</dbReference>
<feature type="domain" description="ABC transporter" evidence="4">
    <location>
        <begin position="5"/>
        <end position="238"/>
    </location>
</feature>
<keyword evidence="6" id="KW-1185">Reference proteome</keyword>
<dbReference type="GO" id="GO:0016887">
    <property type="term" value="F:ATP hydrolysis activity"/>
    <property type="evidence" value="ECO:0007669"/>
    <property type="project" value="InterPro"/>
</dbReference>
<keyword evidence="3 5" id="KW-0067">ATP-binding</keyword>
<evidence type="ECO:0000256" key="1">
    <source>
        <dbReference type="ARBA" id="ARBA00022448"/>
    </source>
</evidence>
<keyword evidence="2" id="KW-0547">Nucleotide-binding</keyword>
<dbReference type="InterPro" id="IPR027417">
    <property type="entry name" value="P-loop_NTPase"/>
</dbReference>
<dbReference type="RefSeq" id="WP_183984269.1">
    <property type="nucleotide sequence ID" value="NZ_JACHHG010000002.1"/>
</dbReference>
<dbReference type="AlphaFoldDB" id="A0A841HY29"/>
<gene>
    <name evidence="5" type="ORF">HNR42_000543</name>
</gene>